<feature type="region of interest" description="Disordered" evidence="1">
    <location>
        <begin position="59"/>
        <end position="131"/>
    </location>
</feature>
<evidence type="ECO:0000313" key="2">
    <source>
        <dbReference type="EMBL" id="RMY48210.1"/>
    </source>
</evidence>
<organism evidence="2 3">
    <name type="scientific">Hortaea werneckii</name>
    <name type="common">Black yeast</name>
    <name type="synonym">Cladosporium werneckii</name>
    <dbReference type="NCBI Taxonomy" id="91943"/>
    <lineage>
        <taxon>Eukaryota</taxon>
        <taxon>Fungi</taxon>
        <taxon>Dikarya</taxon>
        <taxon>Ascomycota</taxon>
        <taxon>Pezizomycotina</taxon>
        <taxon>Dothideomycetes</taxon>
        <taxon>Dothideomycetidae</taxon>
        <taxon>Mycosphaerellales</taxon>
        <taxon>Teratosphaeriaceae</taxon>
        <taxon>Hortaea</taxon>
    </lineage>
</organism>
<feature type="region of interest" description="Disordered" evidence="1">
    <location>
        <begin position="1"/>
        <end position="22"/>
    </location>
</feature>
<dbReference type="Proteomes" id="UP000270230">
    <property type="component" value="Unassembled WGS sequence"/>
</dbReference>
<evidence type="ECO:0000313" key="3">
    <source>
        <dbReference type="Proteomes" id="UP000270230"/>
    </source>
</evidence>
<feature type="compositionally biased region" description="Polar residues" evidence="1">
    <location>
        <begin position="1"/>
        <end position="14"/>
    </location>
</feature>
<gene>
    <name evidence="2" type="ORF">D0865_08219</name>
</gene>
<sequence length="144" mass="15513">MSNVNQEQHHQSTGAIDKQRFPADNRNLLTQYMDQCDRMASLLTSLKGDVRDDSREYLNTVEKPGSVGEVSRAPAHEMSSTKTAGDERVGKAIDGTFESPGGRVSGLGDGSSIEEGNASQGSGSNPDEGLVHTYELDVGLWRKS</sequence>
<dbReference type="EMBL" id="QWIN01000684">
    <property type="protein sequence ID" value="RMY48210.1"/>
    <property type="molecule type" value="Genomic_DNA"/>
</dbReference>
<reference evidence="2 3" key="1">
    <citation type="journal article" date="2018" name="BMC Genomics">
        <title>Genomic evidence for intraspecific hybridization in a clonal and extremely halotolerant yeast.</title>
        <authorList>
            <person name="Gostincar C."/>
            <person name="Stajich J.E."/>
            <person name="Zupancic J."/>
            <person name="Zalar P."/>
            <person name="Gunde-Cimerman N."/>
        </authorList>
    </citation>
    <scope>NUCLEOTIDE SEQUENCE [LARGE SCALE GENOMIC DNA]</scope>
    <source>
        <strain evidence="2 3">EXF-151</strain>
    </source>
</reference>
<evidence type="ECO:0000256" key="1">
    <source>
        <dbReference type="SAM" id="MobiDB-lite"/>
    </source>
</evidence>
<comment type="caution">
    <text evidence="2">The sequence shown here is derived from an EMBL/GenBank/DDBJ whole genome shotgun (WGS) entry which is preliminary data.</text>
</comment>
<dbReference type="AlphaFoldDB" id="A0A3M7C8P2"/>
<name>A0A3M7C8P2_HORWE</name>
<proteinExistence type="predicted"/>
<protein>
    <submittedName>
        <fullName evidence="2">Uncharacterized protein</fullName>
    </submittedName>
</protein>
<dbReference type="VEuPathDB" id="FungiDB:BTJ68_01776"/>
<dbReference type="OrthoDB" id="3841984at2759"/>
<accession>A0A3M7C8P2</accession>